<protein>
    <submittedName>
        <fullName evidence="1">Uncharacterized protein</fullName>
    </submittedName>
</protein>
<sequence>MSKRIQNILLCVFLSLLIVTLLSFSFSYGRFFSEQETTGGNYGSDLEYIVSNQIEVGNMEEFISAIQNGYTNIKISDDASESIVITTGVTDVGSDLIINLNGHQLVRNSREPMLNIQQGVHLTIIDSSPDKSGSFYNPVGSVLQIDGGTLTVSGGTFESGPRTQEYLANGTTERGGTIHSTMKLPVQVKEGGTYSERNESLPVILPRVTLSSVTDSQGNPKHLINGNVYLDAPYNDFLSSDTFLCFTVKDPSATSEVTNVEGSADFVYSYYIKRVAEDNSFRYDYTTESTGENVYKATVYGYNNVVATAQDTASNFAAVRMMSGNLYLRGGAYHSYFGVDTAYCVSASGGYMSVERGDFTAMEEGVCISCSYSQPMESEFLNVSGGNFYSEVGDTIHVSGGKMTVFGGNFRKNASKSTQTAELSNNAIIGISGENSTLEIDGVTATINFNVVGSGIAGIRSQATGQSTLSINNATLSFANSSSGTAFANNRGIYLEGGTVTATDCTFDMQTDDSFGIRCVDKGSVNTANVTVNGCVFKMSGLRARGVSASFGQINLNGSDKNNYSLFYIEHISDCYGVYTTALNGVERDLDIFVNKAQFFMGQRTDLANSEGINNSFNGAGVYSDNGKATVHLGDGLFICGGDGVSGVYAEKGSVVSTSDNSVKTVLITGAVYNDYQSGISHFPRGGNEYDVSIFENNDHPLNVTQINAEQAHGIYVTDGTVSLGSVFVAVYGQNSSGIVSYDGNITVNGRMDIAVVTKDNTHQPNVLRSTALGSEGGSLTFNGDAYIVTDSLGIYASDGNVTAKGNLSVTSSRGTSVYVDGGSLTLGETGKPQQTDIVCEIDPDCSWRDGKGYSDAVLVLGGSLFSYGTLNITHTGLPNDRQEDRYDADTLYREFVIKSFAVRVQSSATDSSMTCNVKILRGEIVSNVGGGVYVNTDGSGTSADSVVLGESGSHNLTVTTKGASTYWESPIAIPGAASNWTYQQNKEGGPAVEVRGGSLTINGGQYTSAQGEGVVVKSGVVNIHDGTFVGQDSYKSDGGDVAGPAASYAFKVFGGQATVYGGTFGSPSAFGSGAFVMGTADVKATARIYGGTFKVSGQAGFSVCEYAYLLFDPTSSAILVSGNACGIAVENRNAPTSIVINGGIFESTGRNGSYDGVWFSNTQATMTITGGTFIGSVRSGLYFQLSPGWQKVQISGGTFNRSGNNSPIDGSYWEYSVIARGYRLDKSNPSSWQVVAN</sequence>
<dbReference type="EMBL" id="DVHL01000028">
    <property type="protein sequence ID" value="HIR65900.1"/>
    <property type="molecule type" value="Genomic_DNA"/>
</dbReference>
<reference evidence="1" key="1">
    <citation type="submission" date="2020-10" db="EMBL/GenBank/DDBJ databases">
        <authorList>
            <person name="Gilroy R."/>
        </authorList>
    </citation>
    <scope>NUCLEOTIDE SEQUENCE</scope>
    <source>
        <strain evidence="1">CHK121-14286</strain>
    </source>
</reference>
<gene>
    <name evidence="1" type="ORF">IAC95_03335</name>
</gene>
<organism evidence="1 2">
    <name type="scientific">Candidatus Fimimonas gallinarum</name>
    <dbReference type="NCBI Taxonomy" id="2840821"/>
    <lineage>
        <taxon>Bacteria</taxon>
        <taxon>Pseudomonadati</taxon>
        <taxon>Myxococcota</taxon>
        <taxon>Myxococcia</taxon>
        <taxon>Myxococcales</taxon>
        <taxon>Cystobacterineae</taxon>
        <taxon>Myxococcaceae</taxon>
        <taxon>Myxococcaceae incertae sedis</taxon>
        <taxon>Candidatus Fimimonas</taxon>
    </lineage>
</organism>
<evidence type="ECO:0000313" key="2">
    <source>
        <dbReference type="Proteomes" id="UP000824200"/>
    </source>
</evidence>
<accession>A0A9D1J7Z7</accession>
<evidence type="ECO:0000313" key="1">
    <source>
        <dbReference type="EMBL" id="HIR65900.1"/>
    </source>
</evidence>
<proteinExistence type="predicted"/>
<comment type="caution">
    <text evidence="1">The sequence shown here is derived from an EMBL/GenBank/DDBJ whole genome shotgun (WGS) entry which is preliminary data.</text>
</comment>
<dbReference type="AlphaFoldDB" id="A0A9D1J7Z7"/>
<name>A0A9D1J7Z7_9BACT</name>
<reference evidence="1" key="2">
    <citation type="journal article" date="2021" name="PeerJ">
        <title>Extensive microbial diversity within the chicken gut microbiome revealed by metagenomics and culture.</title>
        <authorList>
            <person name="Gilroy R."/>
            <person name="Ravi A."/>
            <person name="Getino M."/>
            <person name="Pursley I."/>
            <person name="Horton D.L."/>
            <person name="Alikhan N.F."/>
            <person name="Baker D."/>
            <person name="Gharbi K."/>
            <person name="Hall N."/>
            <person name="Watson M."/>
            <person name="Adriaenssens E.M."/>
            <person name="Foster-Nyarko E."/>
            <person name="Jarju S."/>
            <person name="Secka A."/>
            <person name="Antonio M."/>
            <person name="Oren A."/>
            <person name="Chaudhuri R.R."/>
            <person name="La Ragione R."/>
            <person name="Hildebrand F."/>
            <person name="Pallen M.J."/>
        </authorList>
    </citation>
    <scope>NUCLEOTIDE SEQUENCE</scope>
    <source>
        <strain evidence="1">CHK121-14286</strain>
    </source>
</reference>
<dbReference type="Proteomes" id="UP000824200">
    <property type="component" value="Unassembled WGS sequence"/>
</dbReference>